<name>A0A7W6J8A7_9HYPH</name>
<evidence type="ECO:0000313" key="2">
    <source>
        <dbReference type="EMBL" id="MBB4065748.1"/>
    </source>
</evidence>
<dbReference type="Pfam" id="PF13411">
    <property type="entry name" value="MerR_1"/>
    <property type="match status" value="1"/>
</dbReference>
<protein>
    <recommendedName>
        <fullName evidence="1">HTH merR-type domain-containing protein</fullName>
    </recommendedName>
</protein>
<dbReference type="GO" id="GO:0003677">
    <property type="term" value="F:DNA binding"/>
    <property type="evidence" value="ECO:0007669"/>
    <property type="project" value="InterPro"/>
</dbReference>
<comment type="caution">
    <text evidence="2">The sequence shown here is derived from an EMBL/GenBank/DDBJ whole genome shotgun (WGS) entry which is preliminary data.</text>
</comment>
<proteinExistence type="predicted"/>
<feature type="domain" description="HTH merR-type" evidence="1">
    <location>
        <begin position="16"/>
        <end position="83"/>
    </location>
</feature>
<accession>A0A7W6J8A7</accession>
<dbReference type="Proteomes" id="UP000528286">
    <property type="component" value="Unassembled WGS sequence"/>
</dbReference>
<organism evidence="2 3">
    <name type="scientific">Gellertiella hungarica</name>
    <dbReference type="NCBI Taxonomy" id="1572859"/>
    <lineage>
        <taxon>Bacteria</taxon>
        <taxon>Pseudomonadati</taxon>
        <taxon>Pseudomonadota</taxon>
        <taxon>Alphaproteobacteria</taxon>
        <taxon>Hyphomicrobiales</taxon>
        <taxon>Rhizobiaceae</taxon>
        <taxon>Gellertiella</taxon>
    </lineage>
</organism>
<dbReference type="InterPro" id="IPR000551">
    <property type="entry name" value="MerR-type_HTH_dom"/>
</dbReference>
<keyword evidence="3" id="KW-1185">Reference proteome</keyword>
<dbReference type="AlphaFoldDB" id="A0A7W6J8A7"/>
<sequence>MRGDSNATVISAFTEDQVSRLTGLSIHRLRYWDRTSFFCPSLAADNRRLAFSRVYSFTDVAALRVLNVLINQYNVPVSHLRKVSAKLGRMDNGAWHRITLYVLNRKVVFTIPKMASSGRSSAGNT</sequence>
<dbReference type="RefSeq" id="WP_183367027.1">
    <property type="nucleotide sequence ID" value="NZ_JACIEZ010000005.1"/>
</dbReference>
<evidence type="ECO:0000313" key="3">
    <source>
        <dbReference type="Proteomes" id="UP000528286"/>
    </source>
</evidence>
<dbReference type="InterPro" id="IPR009061">
    <property type="entry name" value="DNA-bd_dom_put_sf"/>
</dbReference>
<dbReference type="EMBL" id="JACIEZ010000005">
    <property type="protein sequence ID" value="MBB4065748.1"/>
    <property type="molecule type" value="Genomic_DNA"/>
</dbReference>
<dbReference type="SUPFAM" id="SSF46955">
    <property type="entry name" value="Putative DNA-binding domain"/>
    <property type="match status" value="1"/>
</dbReference>
<reference evidence="2 3" key="1">
    <citation type="submission" date="2020-08" db="EMBL/GenBank/DDBJ databases">
        <title>Genomic Encyclopedia of Type Strains, Phase IV (KMG-IV): sequencing the most valuable type-strain genomes for metagenomic binning, comparative biology and taxonomic classification.</title>
        <authorList>
            <person name="Goeker M."/>
        </authorList>
    </citation>
    <scope>NUCLEOTIDE SEQUENCE [LARGE SCALE GENOMIC DNA]</scope>
    <source>
        <strain evidence="2 3">DSM 29853</strain>
    </source>
</reference>
<dbReference type="GO" id="GO:0006355">
    <property type="term" value="P:regulation of DNA-templated transcription"/>
    <property type="evidence" value="ECO:0007669"/>
    <property type="project" value="InterPro"/>
</dbReference>
<evidence type="ECO:0000259" key="1">
    <source>
        <dbReference type="Pfam" id="PF13411"/>
    </source>
</evidence>
<gene>
    <name evidence="2" type="ORF">GGR23_002955</name>
</gene>
<dbReference type="Gene3D" id="1.10.1660.10">
    <property type="match status" value="1"/>
</dbReference>